<accession>W1PV37</accession>
<keyword evidence="2" id="KW-1185">Reference proteome</keyword>
<sequence>MKKESSAIKRGQTLFTRQGLLSSSHLSQVLTSLLLFYSDLQSLTSSPTSATYLCNLLPATCNLLPATCNPVTCNLLPATCNLLPATL</sequence>
<dbReference type="Proteomes" id="UP000017836">
    <property type="component" value="Unassembled WGS sequence"/>
</dbReference>
<dbReference type="EMBL" id="KI392664">
    <property type="protein sequence ID" value="ERN11943.1"/>
    <property type="molecule type" value="Genomic_DNA"/>
</dbReference>
<reference evidence="2" key="1">
    <citation type="journal article" date="2013" name="Science">
        <title>The Amborella genome and the evolution of flowering plants.</title>
        <authorList>
            <consortium name="Amborella Genome Project"/>
        </authorList>
    </citation>
    <scope>NUCLEOTIDE SEQUENCE [LARGE SCALE GENOMIC DNA]</scope>
</reference>
<evidence type="ECO:0000313" key="1">
    <source>
        <dbReference type="EMBL" id="ERN11943.1"/>
    </source>
</evidence>
<gene>
    <name evidence="1" type="ORF">AMTR_s00020p00251910</name>
</gene>
<dbReference type="HOGENOM" id="CLU_2486332_0_0_1"/>
<dbReference type="Gramene" id="ERN11943">
    <property type="protein sequence ID" value="ERN11943"/>
    <property type="gene ID" value="AMTR_s00020p00251910"/>
</dbReference>
<organism evidence="1 2">
    <name type="scientific">Amborella trichopoda</name>
    <dbReference type="NCBI Taxonomy" id="13333"/>
    <lineage>
        <taxon>Eukaryota</taxon>
        <taxon>Viridiplantae</taxon>
        <taxon>Streptophyta</taxon>
        <taxon>Embryophyta</taxon>
        <taxon>Tracheophyta</taxon>
        <taxon>Spermatophyta</taxon>
        <taxon>Magnoliopsida</taxon>
        <taxon>Amborellales</taxon>
        <taxon>Amborellaceae</taxon>
        <taxon>Amborella</taxon>
    </lineage>
</organism>
<dbReference type="AlphaFoldDB" id="W1PV37"/>
<protein>
    <submittedName>
        <fullName evidence="1">Uncharacterized protein</fullName>
    </submittedName>
</protein>
<proteinExistence type="predicted"/>
<name>W1PV37_AMBTC</name>
<evidence type="ECO:0000313" key="2">
    <source>
        <dbReference type="Proteomes" id="UP000017836"/>
    </source>
</evidence>